<dbReference type="GO" id="GO:0000976">
    <property type="term" value="F:transcription cis-regulatory region binding"/>
    <property type="evidence" value="ECO:0007669"/>
    <property type="project" value="TreeGrafter"/>
</dbReference>
<dbReference type="PROSITE" id="PS50931">
    <property type="entry name" value="HTH_LYSR"/>
    <property type="match status" value="1"/>
</dbReference>
<dbReference type="SUPFAM" id="SSF46785">
    <property type="entry name" value="Winged helix' DNA-binding domain"/>
    <property type="match status" value="1"/>
</dbReference>
<accession>A0A6I3S3J7</accession>
<keyword evidence="3" id="KW-0238">DNA-binding</keyword>
<reference evidence="5 6" key="1">
    <citation type="journal article" date="2019" name="Nat. Med.">
        <title>A library of human gut bacterial isolates paired with longitudinal multiomics data enables mechanistic microbiome research.</title>
        <authorList>
            <person name="Poyet M."/>
            <person name="Groussin M."/>
            <person name="Gibbons S.M."/>
            <person name="Avila-Pacheco J."/>
            <person name="Jiang X."/>
            <person name="Kearney S.M."/>
            <person name="Perrotta A.R."/>
            <person name="Berdy B."/>
            <person name="Zhao S."/>
            <person name="Lieberman T.D."/>
            <person name="Swanson P.K."/>
            <person name="Smith M."/>
            <person name="Roesemann S."/>
            <person name="Alexander J.E."/>
            <person name="Rich S.A."/>
            <person name="Livny J."/>
            <person name="Vlamakis H."/>
            <person name="Clish C."/>
            <person name="Bullock K."/>
            <person name="Deik A."/>
            <person name="Scott J."/>
            <person name="Pierce K.A."/>
            <person name="Xavier R.J."/>
            <person name="Alm E.J."/>
        </authorList>
    </citation>
    <scope>NUCLEOTIDE SEQUENCE [LARGE SCALE GENOMIC DNA]</scope>
    <source>
        <strain evidence="5 6">BIOML-A2</strain>
    </source>
</reference>
<evidence type="ECO:0000256" key="1">
    <source>
        <dbReference type="ARBA" id="ARBA00009437"/>
    </source>
</evidence>
<organism evidence="5 6">
    <name type="scientific">Parasutterella excrementihominis</name>
    <dbReference type="NCBI Taxonomy" id="487175"/>
    <lineage>
        <taxon>Bacteria</taxon>
        <taxon>Pseudomonadati</taxon>
        <taxon>Pseudomonadota</taxon>
        <taxon>Betaproteobacteria</taxon>
        <taxon>Burkholderiales</taxon>
        <taxon>Sutterellaceae</taxon>
        <taxon>Parasutterella</taxon>
    </lineage>
</organism>
<dbReference type="Gene3D" id="3.40.190.290">
    <property type="match status" value="1"/>
</dbReference>
<evidence type="ECO:0000313" key="5">
    <source>
        <dbReference type="EMBL" id="MTU42421.1"/>
    </source>
</evidence>
<dbReference type="PANTHER" id="PTHR30126">
    <property type="entry name" value="HTH-TYPE TRANSCRIPTIONAL REGULATOR"/>
    <property type="match status" value="1"/>
</dbReference>
<keyword evidence="2" id="KW-0805">Transcription regulation</keyword>
<evidence type="ECO:0000313" key="6">
    <source>
        <dbReference type="Proteomes" id="UP000462362"/>
    </source>
</evidence>
<dbReference type="InterPro" id="IPR036388">
    <property type="entry name" value="WH-like_DNA-bd_sf"/>
</dbReference>
<evidence type="ECO:0000256" key="2">
    <source>
        <dbReference type="ARBA" id="ARBA00023015"/>
    </source>
</evidence>
<keyword evidence="4" id="KW-0804">Transcription</keyword>
<evidence type="ECO:0000256" key="4">
    <source>
        <dbReference type="ARBA" id="ARBA00023163"/>
    </source>
</evidence>
<dbReference type="PANTHER" id="PTHR30126:SF40">
    <property type="entry name" value="HTH-TYPE TRANSCRIPTIONAL REGULATOR GLTR"/>
    <property type="match status" value="1"/>
</dbReference>
<gene>
    <name evidence="5" type="ORF">GMD42_02050</name>
</gene>
<proteinExistence type="inferred from homology"/>
<dbReference type="RefSeq" id="WP_008864037.1">
    <property type="nucleotide sequence ID" value="NZ_CATXDL010000002.1"/>
</dbReference>
<sequence>MIDSNLPIFISVADLGSFSRAGCQLKKSPQTIFRQISSFENKIGIKLFDRSPAGMKLTQAGRSFYKDARFLQSFAKEAVKRAKKIEKNSENLIRVAFSPLTPVAFLKQVWPVVMKQYPNLRVELVPFENEKVVEADIISHLGNEGLVDIMLTTYDENFLIEKKCTALKLTDLSLSIAMSLNHRLANKDKLTIEDIRSGRESLLLMSRDLVKGYNSVREIFLKDNLVRKEYFDSLNMEILNRCASSGSLLLATNAWTFSHPLLKSVPLEVDETIPFGVIYSRHPTEQVKKILKIIEFVNLEQKHFELW</sequence>
<dbReference type="SUPFAM" id="SSF53850">
    <property type="entry name" value="Periplasmic binding protein-like II"/>
    <property type="match status" value="1"/>
</dbReference>
<comment type="caution">
    <text evidence="5">The sequence shown here is derived from an EMBL/GenBank/DDBJ whole genome shotgun (WGS) entry which is preliminary data.</text>
</comment>
<protein>
    <submittedName>
        <fullName evidence="5">LysR family transcriptional regulator</fullName>
    </submittedName>
</protein>
<name>A0A6I3S3J7_9BURK</name>
<dbReference type="InterPro" id="IPR000847">
    <property type="entry name" value="LysR_HTH_N"/>
</dbReference>
<dbReference type="GO" id="GO:0003700">
    <property type="term" value="F:DNA-binding transcription factor activity"/>
    <property type="evidence" value="ECO:0007669"/>
    <property type="project" value="InterPro"/>
</dbReference>
<evidence type="ECO:0000256" key="3">
    <source>
        <dbReference type="ARBA" id="ARBA00023125"/>
    </source>
</evidence>
<dbReference type="InterPro" id="IPR005119">
    <property type="entry name" value="LysR_subst-bd"/>
</dbReference>
<dbReference type="AlphaFoldDB" id="A0A6I3S3J7"/>
<dbReference type="CDD" id="cd05466">
    <property type="entry name" value="PBP2_LTTR_substrate"/>
    <property type="match status" value="1"/>
</dbReference>
<dbReference type="InterPro" id="IPR036390">
    <property type="entry name" value="WH_DNA-bd_sf"/>
</dbReference>
<dbReference type="Gene3D" id="1.10.10.10">
    <property type="entry name" value="Winged helix-like DNA-binding domain superfamily/Winged helix DNA-binding domain"/>
    <property type="match status" value="1"/>
</dbReference>
<dbReference type="Pfam" id="PF00126">
    <property type="entry name" value="HTH_1"/>
    <property type="match status" value="1"/>
</dbReference>
<dbReference type="Pfam" id="PF03466">
    <property type="entry name" value="LysR_substrate"/>
    <property type="match status" value="1"/>
</dbReference>
<dbReference type="Proteomes" id="UP000462362">
    <property type="component" value="Unassembled WGS sequence"/>
</dbReference>
<dbReference type="GeneID" id="43348591"/>
<dbReference type="EMBL" id="WNCL01000004">
    <property type="protein sequence ID" value="MTU42421.1"/>
    <property type="molecule type" value="Genomic_DNA"/>
</dbReference>
<comment type="similarity">
    <text evidence="1">Belongs to the LysR transcriptional regulatory family.</text>
</comment>